<dbReference type="InterPro" id="IPR004360">
    <property type="entry name" value="Glyas_Fos-R_dOase_dom"/>
</dbReference>
<reference evidence="2 3" key="1">
    <citation type="journal article" date="2010" name="J. Bacteriol.">
        <title>Genome sequence of the dioxin-mineralizing bacterium Sphingomonas wittichii RW1.</title>
        <authorList>
            <person name="Miller T.R."/>
            <person name="Delcher A.L."/>
            <person name="Salzberg S.L."/>
            <person name="Saunders E."/>
            <person name="Detter J.C."/>
            <person name="Halden R.U."/>
        </authorList>
    </citation>
    <scope>NUCLEOTIDE SEQUENCE [LARGE SCALE GENOMIC DNA]</scope>
    <source>
        <strain evidence="3">DSM 6014 / CCUG 31198 / JCM 15750 / NBRC 105917 / EY 4224 / RW1</strain>
    </source>
</reference>
<dbReference type="SUPFAM" id="SSF54593">
    <property type="entry name" value="Glyoxalase/Bleomycin resistance protein/Dihydroxybiphenyl dioxygenase"/>
    <property type="match status" value="1"/>
</dbReference>
<evidence type="ECO:0000259" key="1">
    <source>
        <dbReference type="PROSITE" id="PS51819"/>
    </source>
</evidence>
<dbReference type="Pfam" id="PF00903">
    <property type="entry name" value="Glyoxalase"/>
    <property type="match status" value="2"/>
</dbReference>
<dbReference type="Gene3D" id="3.10.180.10">
    <property type="entry name" value="2,3-Dihydroxybiphenyl 1,2-Dioxygenase, domain 1"/>
    <property type="match status" value="2"/>
</dbReference>
<sequence length="340" mass="38683">MPIGGIESVVYGVDDLDVSARFYDDFGLKAVRRSDAEVVYRLDEGSRVVLRHAEDPSLPPRHYDGCGVRETFYGVDSREELAHYAERIGADRELRWSGDGDTIHFLADGGIPLGLRLWRRQPVVYAPDPVNAPDNVKRLNQHRRWRVRAVPKTINHVVWRVADIHACFAFFRDRLDFRMTDYQKDAGVFGRPAAAAQHHTVYFQKFDALPPFTQGFDHIAFGVEDIDEIYAGWNYMERRGHRNPLGGVGRHRIASALFCYFDAPCGGMAEYGADTDYLDDNWVPRVWEARFGGFMWTSRVLPFLPEELSWEVSLDQSALPQGAIPVKVRYPAEPAVDSHG</sequence>
<dbReference type="Proteomes" id="UP000001989">
    <property type="component" value="Chromosome"/>
</dbReference>
<dbReference type="InterPro" id="IPR037523">
    <property type="entry name" value="VOC_core"/>
</dbReference>
<accession>A0A9J9LEC5</accession>
<dbReference type="OrthoDB" id="9803142at2"/>
<name>A0A9J9LEC5_RHIWR</name>
<keyword evidence="3" id="KW-1185">Reference proteome</keyword>
<organism evidence="2 3">
    <name type="scientific">Rhizorhabdus wittichii (strain DSM 6014 / CCUG 31198 / JCM 15750 / NBRC 105917 / EY 4224 / RW1)</name>
    <name type="common">Sphingomonas wittichii</name>
    <dbReference type="NCBI Taxonomy" id="392499"/>
    <lineage>
        <taxon>Bacteria</taxon>
        <taxon>Pseudomonadati</taxon>
        <taxon>Pseudomonadota</taxon>
        <taxon>Alphaproteobacteria</taxon>
        <taxon>Sphingomonadales</taxon>
        <taxon>Sphingomonadaceae</taxon>
        <taxon>Rhizorhabdus</taxon>
    </lineage>
</organism>
<dbReference type="KEGG" id="swi:Swit_1563"/>
<feature type="domain" description="VOC" evidence="1">
    <location>
        <begin position="5"/>
        <end position="122"/>
    </location>
</feature>
<dbReference type="AlphaFoldDB" id="A0A9J9LEC5"/>
<dbReference type="InterPro" id="IPR029068">
    <property type="entry name" value="Glyas_Bleomycin-R_OHBP_Dase"/>
</dbReference>
<proteinExistence type="predicted"/>
<protein>
    <submittedName>
        <fullName evidence="2">Glyoxalase/bleomycin resistance protein/dioxygenase</fullName>
    </submittedName>
</protein>
<feature type="domain" description="VOC" evidence="1">
    <location>
        <begin position="153"/>
        <end position="274"/>
    </location>
</feature>
<dbReference type="EMBL" id="CP000699">
    <property type="protein sequence ID" value="ABQ67926.1"/>
    <property type="molecule type" value="Genomic_DNA"/>
</dbReference>
<evidence type="ECO:0000313" key="2">
    <source>
        <dbReference type="EMBL" id="ABQ67926.1"/>
    </source>
</evidence>
<evidence type="ECO:0000313" key="3">
    <source>
        <dbReference type="Proteomes" id="UP000001989"/>
    </source>
</evidence>
<dbReference type="PROSITE" id="PS51819">
    <property type="entry name" value="VOC"/>
    <property type="match status" value="2"/>
</dbReference>
<gene>
    <name evidence="2" type="ordered locus">Swit_1563</name>
</gene>